<accession>A0A848MMI9</accession>
<dbReference type="InterPro" id="IPR000182">
    <property type="entry name" value="GNAT_dom"/>
</dbReference>
<feature type="domain" description="N-acetyltransferase" evidence="2">
    <location>
        <begin position="6"/>
        <end position="130"/>
    </location>
</feature>
<dbReference type="Pfam" id="PF12568">
    <property type="entry name" value="PanZ"/>
    <property type="match status" value="1"/>
</dbReference>
<dbReference type="HAMAP" id="MF_02018">
    <property type="entry name" value="PanZ_PanM"/>
    <property type="match status" value="1"/>
</dbReference>
<dbReference type="Gene3D" id="3.40.630.30">
    <property type="match status" value="1"/>
</dbReference>
<feature type="binding site" evidence="1">
    <location>
        <begin position="68"/>
        <end position="70"/>
    </location>
    <ligand>
        <name>CoA</name>
        <dbReference type="ChEBI" id="CHEBI:57287"/>
    </ligand>
</feature>
<dbReference type="EMBL" id="JAADJU010000016">
    <property type="protein sequence ID" value="NMP29647.1"/>
    <property type="molecule type" value="Genomic_DNA"/>
</dbReference>
<comment type="caution">
    <text evidence="3">The sequence shown here is derived from an EMBL/GenBank/DDBJ whole genome shotgun (WGS) entry which is preliminary data.</text>
</comment>
<comment type="function">
    <text evidence="1">Controls both the activation and catalytic activity of PanD in a coenzyme A (CoA)-dependent fashion.</text>
</comment>
<dbReference type="AlphaFoldDB" id="A0A848MMI9"/>
<name>A0A848MMI9_9GAMM</name>
<keyword evidence="4" id="KW-1185">Reference proteome</keyword>
<protein>
    <recommendedName>
        <fullName evidence="1">PanD regulatory factor</fullName>
    </recommendedName>
</protein>
<dbReference type="SUPFAM" id="SSF55729">
    <property type="entry name" value="Acyl-CoA N-acyltransferases (Nat)"/>
    <property type="match status" value="1"/>
</dbReference>
<dbReference type="InterPro" id="IPR032900">
    <property type="entry name" value="PanZ"/>
</dbReference>
<dbReference type="InterPro" id="IPR040448">
    <property type="entry name" value="PanZ_GNAT"/>
</dbReference>
<dbReference type="GO" id="GO:0015940">
    <property type="term" value="P:pantothenate biosynthetic process"/>
    <property type="evidence" value="ECO:0007669"/>
    <property type="project" value="UniProtKB-UniRule"/>
</dbReference>
<gene>
    <name evidence="3" type="primary">panM</name>
    <name evidence="1" type="synonym">panZ</name>
    <name evidence="3" type="ORF">GW590_22615</name>
</gene>
<proteinExistence type="inferred from homology"/>
<evidence type="ECO:0000259" key="2">
    <source>
        <dbReference type="PROSITE" id="PS51186"/>
    </source>
</evidence>
<sequence length="130" mass="14684">MKLTIVKLSSLSAQDLSDLAKIWPQQQAADWQRWINEQGMIFAARFNDRLLAAVKVSVNATQGTLSDLTVREVTRRRGVGLYLLEDLQQQLPEISHWSMDASSEESVLHAFMQACGFHLTAGQWLKTRPS</sequence>
<organism evidence="3 4">
    <name type="scientific">Rouxiella aceris</name>
    <dbReference type="NCBI Taxonomy" id="2703884"/>
    <lineage>
        <taxon>Bacteria</taxon>
        <taxon>Pseudomonadati</taxon>
        <taxon>Pseudomonadota</taxon>
        <taxon>Gammaproteobacteria</taxon>
        <taxon>Enterobacterales</taxon>
        <taxon>Yersiniaceae</taxon>
        <taxon>Rouxiella</taxon>
    </lineage>
</organism>
<comment type="subunit">
    <text evidence="1">Interacts with PanD in the presence of CoA.</text>
</comment>
<evidence type="ECO:0000256" key="1">
    <source>
        <dbReference type="HAMAP-Rule" id="MF_02018"/>
    </source>
</evidence>
<feature type="binding site" evidence="1">
    <location>
        <begin position="74"/>
        <end position="81"/>
    </location>
    <ligand>
        <name>CoA</name>
        <dbReference type="ChEBI" id="CHEBI:57287"/>
    </ligand>
</feature>
<dbReference type="RefSeq" id="WP_169405356.1">
    <property type="nucleotide sequence ID" value="NZ_JAADJU010000016.1"/>
</dbReference>
<comment type="similarity">
    <text evidence="1">Belongs to the PanZ/PanM family.</text>
</comment>
<reference evidence="3 4" key="1">
    <citation type="submission" date="2020-01" db="EMBL/GenBank/DDBJ databases">
        <authorList>
            <person name="Lee S.D."/>
        </authorList>
    </citation>
    <scope>NUCLEOTIDE SEQUENCE [LARGE SCALE GENOMIC DNA]</scope>
    <source>
        <strain evidence="3 4">SAP-1</strain>
    </source>
</reference>
<dbReference type="NCBIfam" id="NF033213">
    <property type="entry name" value="matur_PanM"/>
    <property type="match status" value="1"/>
</dbReference>
<dbReference type="GO" id="GO:0016747">
    <property type="term" value="F:acyltransferase activity, transferring groups other than amino-acyl groups"/>
    <property type="evidence" value="ECO:0007669"/>
    <property type="project" value="InterPro"/>
</dbReference>
<reference evidence="3 4" key="2">
    <citation type="submission" date="2020-06" db="EMBL/GenBank/DDBJ databases">
        <title>Polyphasic characterization of a Rahnella strain isolated from tree sap.</title>
        <authorList>
            <person name="Kim I.S."/>
        </authorList>
    </citation>
    <scope>NUCLEOTIDE SEQUENCE [LARGE SCALE GENOMIC DNA]</scope>
    <source>
        <strain evidence="3 4">SAP-1</strain>
    </source>
</reference>
<dbReference type="GO" id="GO:0031638">
    <property type="term" value="P:zymogen activation"/>
    <property type="evidence" value="ECO:0007669"/>
    <property type="project" value="InterPro"/>
</dbReference>
<dbReference type="Proteomes" id="UP000585363">
    <property type="component" value="Unassembled WGS sequence"/>
</dbReference>
<dbReference type="PROSITE" id="PS51186">
    <property type="entry name" value="GNAT"/>
    <property type="match status" value="1"/>
</dbReference>
<evidence type="ECO:0000313" key="3">
    <source>
        <dbReference type="EMBL" id="NMP29647.1"/>
    </source>
</evidence>
<keyword evidence="1" id="KW-0566">Pantothenate biosynthesis</keyword>
<evidence type="ECO:0000313" key="4">
    <source>
        <dbReference type="Proteomes" id="UP000585363"/>
    </source>
</evidence>
<dbReference type="InterPro" id="IPR016181">
    <property type="entry name" value="Acyl_CoA_acyltransferase"/>
</dbReference>